<comment type="caution">
    <text evidence="2">The sequence shown here is derived from an EMBL/GenBank/DDBJ whole genome shotgun (WGS) entry which is preliminary data.</text>
</comment>
<proteinExistence type="predicted"/>
<evidence type="ECO:0000313" key="2">
    <source>
        <dbReference type="EMBL" id="ELS58953.1"/>
    </source>
</evidence>
<dbReference type="PATRIC" id="fig|1160705.3.peg.82"/>
<organism evidence="2 3">
    <name type="scientific">Streptomyces viridochromogenes Tue57</name>
    <dbReference type="NCBI Taxonomy" id="1160705"/>
    <lineage>
        <taxon>Bacteria</taxon>
        <taxon>Bacillati</taxon>
        <taxon>Actinomycetota</taxon>
        <taxon>Actinomycetes</taxon>
        <taxon>Kitasatosporales</taxon>
        <taxon>Streptomycetaceae</taxon>
        <taxon>Streptomyces</taxon>
    </lineage>
</organism>
<dbReference type="AlphaFoldDB" id="L8PSG4"/>
<evidence type="ECO:0000256" key="1">
    <source>
        <dbReference type="SAM" id="MobiDB-lite"/>
    </source>
</evidence>
<dbReference type="Proteomes" id="UP000011205">
    <property type="component" value="Unassembled WGS sequence"/>
</dbReference>
<feature type="region of interest" description="Disordered" evidence="1">
    <location>
        <begin position="1"/>
        <end position="52"/>
    </location>
</feature>
<protein>
    <submittedName>
        <fullName evidence="2">Putative YD repeat-containing protein</fullName>
    </submittedName>
</protein>
<sequence>MQDPGGLAITTKTEYDAQGRVTKQLRHGRRDPRDHVLVRHGHGHLSGPSGMG</sequence>
<evidence type="ECO:0000313" key="3">
    <source>
        <dbReference type="Proteomes" id="UP000011205"/>
    </source>
</evidence>
<name>L8PSG4_STRVR</name>
<accession>L8PSG4</accession>
<reference evidence="2 3" key="1">
    <citation type="journal article" date="2013" name="Genome Announc.">
        <title>Draft Genome Sequence of Streptomyces viridochromogenes Strain Tu57, Producer of Avilamycin.</title>
        <authorList>
            <person name="Gruning B.A."/>
            <person name="Erxleben A."/>
            <person name="Hahnlein A."/>
            <person name="Gunther S."/>
        </authorList>
    </citation>
    <scope>NUCLEOTIDE SEQUENCE [LARGE SCALE GENOMIC DNA]</scope>
    <source>
        <strain evidence="2 3">Tue57</strain>
    </source>
</reference>
<gene>
    <name evidence="2" type="ORF">STVIR_0085</name>
</gene>
<dbReference type="EMBL" id="AMLP01000004">
    <property type="protein sequence ID" value="ELS58953.1"/>
    <property type="molecule type" value="Genomic_DNA"/>
</dbReference>